<feature type="coiled-coil region" evidence="1">
    <location>
        <begin position="262"/>
        <end position="289"/>
    </location>
</feature>
<name>A0AAU9CRD9_9BACT</name>
<accession>A0AAU9CRD9</accession>
<reference evidence="5 6" key="1">
    <citation type="submission" date="2021-12" db="EMBL/GenBank/DDBJ databases">
        <title>Genome sequencing of bacteria with rrn-lacking chromosome and rrn-plasmid.</title>
        <authorList>
            <person name="Anda M."/>
            <person name="Iwasaki W."/>
        </authorList>
    </citation>
    <scope>NUCLEOTIDE SEQUENCE [LARGE SCALE GENOMIC DNA]</scope>
    <source>
        <strain evidence="5 6">DSM 100852</strain>
    </source>
</reference>
<dbReference type="NCBIfam" id="TIGR03513">
    <property type="entry name" value="GldL_gliding"/>
    <property type="match status" value="2"/>
</dbReference>
<dbReference type="KEGG" id="fax:FUAX_03740"/>
<keyword evidence="3" id="KW-1133">Transmembrane helix</keyword>
<dbReference type="InterPro" id="IPR019852">
    <property type="entry name" value="Motility-assoc_prot_GldL"/>
</dbReference>
<dbReference type="Pfam" id="PF22827">
    <property type="entry name" value="GldL_N"/>
    <property type="match status" value="1"/>
</dbReference>
<evidence type="ECO:0000259" key="4">
    <source>
        <dbReference type="Pfam" id="PF22827"/>
    </source>
</evidence>
<dbReference type="EMBL" id="AP025314">
    <property type="protein sequence ID" value="BDD07942.1"/>
    <property type="molecule type" value="Genomic_DNA"/>
</dbReference>
<evidence type="ECO:0000313" key="6">
    <source>
        <dbReference type="Proteomes" id="UP001348817"/>
    </source>
</evidence>
<evidence type="ECO:0000256" key="1">
    <source>
        <dbReference type="SAM" id="Coils"/>
    </source>
</evidence>
<feature type="region of interest" description="Disordered" evidence="2">
    <location>
        <begin position="77"/>
        <end position="101"/>
    </location>
</feature>
<keyword evidence="6" id="KW-1185">Reference proteome</keyword>
<evidence type="ECO:0000256" key="2">
    <source>
        <dbReference type="SAM" id="MobiDB-lite"/>
    </source>
</evidence>
<protein>
    <submittedName>
        <fullName evidence="5">Gliding motility protein GldL</fullName>
    </submittedName>
</protein>
<keyword evidence="1" id="KW-0175">Coiled coil</keyword>
<proteinExistence type="predicted"/>
<evidence type="ECO:0000313" key="5">
    <source>
        <dbReference type="EMBL" id="BDD07942.1"/>
    </source>
</evidence>
<feature type="transmembrane region" description="Helical" evidence="3">
    <location>
        <begin position="39"/>
        <end position="62"/>
    </location>
</feature>
<gene>
    <name evidence="5" type="primary">gldL</name>
    <name evidence="5" type="ORF">FUAX_03740</name>
</gene>
<keyword evidence="3" id="KW-0812">Transmembrane</keyword>
<organism evidence="5 6">
    <name type="scientific">Fulvitalea axinellae</name>
    <dbReference type="NCBI Taxonomy" id="1182444"/>
    <lineage>
        <taxon>Bacteria</taxon>
        <taxon>Pseudomonadati</taxon>
        <taxon>Bacteroidota</taxon>
        <taxon>Cytophagia</taxon>
        <taxon>Cytophagales</taxon>
        <taxon>Persicobacteraceae</taxon>
        <taxon>Fulvitalea</taxon>
    </lineage>
</organism>
<feature type="transmembrane region" description="Helical" evidence="3">
    <location>
        <begin position="12"/>
        <end position="33"/>
    </location>
</feature>
<dbReference type="InterPro" id="IPR055087">
    <property type="entry name" value="GldL-like_N"/>
</dbReference>
<sequence length="299" mass="32023">MSKKKGGAVTFFYERIAPVATGLGAAVVILGALAKLQHWGIASLLLNVGMGAEAFLFVMFAFQPIHRDPDWSLVYPELDPESGSRPAPRKKNAGSSTSQKLDNMLEKNRIGDDLVQSLGNGIKNLATSVNKMSSVGDAFGATQAYSENVKRATASLSEMNKAYSGTVSSMTNAANASQKVIADMTHTTRDVMGRLAQASKSAADNLSSTSNDANEYQNQLRAVTKNLGALNTVYQMELKDSSGHLKAMNNFYGNMAKAMDNMSSAANESQHFQQEINKLTSNLASLNKVYGSMLTAMKG</sequence>
<dbReference type="AlphaFoldDB" id="A0AAU9CRD9"/>
<dbReference type="Proteomes" id="UP001348817">
    <property type="component" value="Chromosome"/>
</dbReference>
<keyword evidence="3" id="KW-0472">Membrane</keyword>
<evidence type="ECO:0000256" key="3">
    <source>
        <dbReference type="SAM" id="Phobius"/>
    </source>
</evidence>
<dbReference type="RefSeq" id="WP_338393234.1">
    <property type="nucleotide sequence ID" value="NZ_AP025314.1"/>
</dbReference>
<feature type="domain" description="Gliding motility protein GldL-like N-terminal" evidence="4">
    <location>
        <begin position="21"/>
        <end position="79"/>
    </location>
</feature>